<keyword evidence="1" id="KW-1133">Transmembrane helix</keyword>
<keyword evidence="1" id="KW-0812">Transmembrane</keyword>
<dbReference type="SUPFAM" id="SSF54427">
    <property type="entry name" value="NTF2-like"/>
    <property type="match status" value="1"/>
</dbReference>
<organism evidence="2 3">
    <name type="scientific">Virgibacillus tibetensis</name>
    <dbReference type="NCBI Taxonomy" id="3042313"/>
    <lineage>
        <taxon>Bacteria</taxon>
        <taxon>Bacillati</taxon>
        <taxon>Bacillota</taxon>
        <taxon>Bacilli</taxon>
        <taxon>Bacillales</taxon>
        <taxon>Bacillaceae</taxon>
        <taxon>Virgibacillus</taxon>
    </lineage>
</organism>
<comment type="caution">
    <text evidence="2">The sequence shown here is derived from an EMBL/GenBank/DDBJ whole genome shotgun (WGS) entry which is preliminary data.</text>
</comment>
<gene>
    <name evidence="2" type="ORF">QGM71_06075</name>
</gene>
<dbReference type="EMBL" id="JARZFX010000002">
    <property type="protein sequence ID" value="MEC5423066.1"/>
    <property type="molecule type" value="Genomic_DNA"/>
</dbReference>
<evidence type="ECO:0000256" key="1">
    <source>
        <dbReference type="SAM" id="Phobius"/>
    </source>
</evidence>
<dbReference type="Proteomes" id="UP001335737">
    <property type="component" value="Unassembled WGS sequence"/>
</dbReference>
<accession>A0ABU6KCL3</accession>
<dbReference type="InterPro" id="IPR032710">
    <property type="entry name" value="NTF2-like_dom_sf"/>
</dbReference>
<evidence type="ECO:0000313" key="3">
    <source>
        <dbReference type="Proteomes" id="UP001335737"/>
    </source>
</evidence>
<protein>
    <recommendedName>
        <fullName evidence="4">DUF4878 domain-containing protein</fullName>
    </recommendedName>
</protein>
<dbReference type="RefSeq" id="WP_327606632.1">
    <property type="nucleotide sequence ID" value="NZ_JARZFX010000002.1"/>
</dbReference>
<reference evidence="2 3" key="1">
    <citation type="journal article" date="2024" name="Int. J. Syst. Evol. Microbiol.">
        <title>Virgibacillus tibetensis sp. nov., isolated from salt lake on the Tibetan Plateau of China.</title>
        <authorList>
            <person name="Phurbu D."/>
            <person name="Liu Z.-X."/>
            <person name="Wang R."/>
            <person name="Zheng Y.-Y."/>
            <person name="Liu H.-C."/>
            <person name="Zhou Y.-G."/>
            <person name="Yu Y.-J."/>
            <person name="Li A.-H."/>
        </authorList>
    </citation>
    <scope>NUCLEOTIDE SEQUENCE [LARGE SCALE GENOMIC DNA]</scope>
    <source>
        <strain evidence="2 3">C22-A2</strain>
    </source>
</reference>
<feature type="transmembrane region" description="Helical" evidence="1">
    <location>
        <begin position="6"/>
        <end position="22"/>
    </location>
</feature>
<keyword evidence="3" id="KW-1185">Reference proteome</keyword>
<sequence>MRNMLLLGVTLAIIAAIILYLLDHTSPERKAREAVERFYAFEKNGAFSESWAMFHPFMQKKFSKVNYLQDRVHVFMNHFEVTSFSYTTGEAVEIKNWRMEENLEPIDVAYKVPVSQVFKGKFGNFTIVQDVYVTMLEDEWKVLWDYGGR</sequence>
<evidence type="ECO:0008006" key="4">
    <source>
        <dbReference type="Google" id="ProtNLM"/>
    </source>
</evidence>
<name>A0ABU6KCL3_9BACI</name>
<proteinExistence type="predicted"/>
<keyword evidence="1" id="KW-0472">Membrane</keyword>
<evidence type="ECO:0000313" key="2">
    <source>
        <dbReference type="EMBL" id="MEC5423066.1"/>
    </source>
</evidence>